<evidence type="ECO:0000313" key="1">
    <source>
        <dbReference type="EMBL" id="AMD91144.1"/>
    </source>
</evidence>
<sequence>MSRYTIFDVSRLRLRPLGERINDLSGNILLPLRTPVAAPASGLLMAARAMLKARNEDRHTLFLCGGHVVRSGVQRYILDMMERGLVHGLAVNGAVAIHDYELALQNATTESVARYIREGQFGLWTETGRINDIVAKGNEHGLGFGEAMGKEIAEGDYPFKKHSLFAAAWRLGVPVTVHVGIGYDIIHAHPNCDGAAVGAASYRDFLIFAALLQKLGCVCSFGSAVMAPEVFLKALSMVRNVARGEGREPEPFTSLVCDILTLPEDTAKEAAKDDPRYYFRPWKTLLTRTVAGSGQSFYVRGRHHETVPALWSALNICEADHE</sequence>
<keyword evidence="2" id="KW-1185">Reference proteome</keyword>
<dbReference type="EMBL" id="CP014229">
    <property type="protein sequence ID" value="AMD91144.1"/>
    <property type="molecule type" value="Genomic_DNA"/>
</dbReference>
<dbReference type="STRING" id="44742.AXF13_13985"/>
<dbReference type="InterPro" id="IPR029035">
    <property type="entry name" value="DHS-like_NAD/FAD-binding_dom"/>
</dbReference>
<dbReference type="SUPFAM" id="SSF52467">
    <property type="entry name" value="DHS-like NAD/FAD-binding domain"/>
    <property type="match status" value="1"/>
</dbReference>
<gene>
    <name evidence="1" type="ORF">AXF13_13985</name>
</gene>
<evidence type="ECO:0008006" key="3">
    <source>
        <dbReference type="Google" id="ProtNLM"/>
    </source>
</evidence>
<dbReference type="KEGG" id="dfi:AXF13_13985"/>
<protein>
    <recommendedName>
        <fullName evidence="3">Deoxyhypusine synthase</fullName>
    </recommendedName>
</protein>
<organism evidence="1 2">
    <name type="scientific">Desulfovibrio fairfieldensis</name>
    <dbReference type="NCBI Taxonomy" id="44742"/>
    <lineage>
        <taxon>Bacteria</taxon>
        <taxon>Pseudomonadati</taxon>
        <taxon>Thermodesulfobacteriota</taxon>
        <taxon>Desulfovibrionia</taxon>
        <taxon>Desulfovibrionales</taxon>
        <taxon>Desulfovibrionaceae</taxon>
        <taxon>Desulfovibrio</taxon>
    </lineage>
</organism>
<dbReference type="Gene3D" id="3.40.50.10690">
    <property type="entry name" value="putative lor/sdh protein like domains"/>
    <property type="match status" value="1"/>
</dbReference>
<dbReference type="RefSeq" id="WP_062254167.1">
    <property type="nucleotide sequence ID" value="NZ_CP014229.1"/>
</dbReference>
<name>A0A109W4X9_9BACT</name>
<accession>A0A109W4X9</accession>
<dbReference type="AlphaFoldDB" id="A0A109W4X9"/>
<evidence type="ECO:0000313" key="2">
    <source>
        <dbReference type="Proteomes" id="UP000069241"/>
    </source>
</evidence>
<proteinExistence type="predicted"/>
<dbReference type="Proteomes" id="UP000069241">
    <property type="component" value="Chromosome"/>
</dbReference>
<reference evidence="2" key="1">
    <citation type="submission" date="2016-02" db="EMBL/GenBank/DDBJ databases">
        <authorList>
            <person name="Holder M.E."/>
            <person name="Ajami N.J."/>
            <person name="Petrosino J.F."/>
        </authorList>
    </citation>
    <scope>NUCLEOTIDE SEQUENCE [LARGE SCALE GENOMIC DNA]</scope>
    <source>
        <strain evidence="2">CCUG 45958</strain>
    </source>
</reference>